<organism evidence="10 11">
    <name type="scientific">Aspergillus puulaauensis</name>
    <dbReference type="NCBI Taxonomy" id="1220207"/>
    <lineage>
        <taxon>Eukaryota</taxon>
        <taxon>Fungi</taxon>
        <taxon>Dikarya</taxon>
        <taxon>Ascomycota</taxon>
        <taxon>Pezizomycotina</taxon>
        <taxon>Eurotiomycetes</taxon>
        <taxon>Eurotiomycetidae</taxon>
        <taxon>Eurotiales</taxon>
        <taxon>Aspergillaceae</taxon>
        <taxon>Aspergillus</taxon>
    </lineage>
</organism>
<reference evidence="10" key="1">
    <citation type="submission" date="2021-01" db="EMBL/GenBank/DDBJ databases">
        <authorList>
            <consortium name="Aspergillus puulaauensis MK2 genome sequencing consortium"/>
            <person name="Kazuki M."/>
            <person name="Futagami T."/>
        </authorList>
    </citation>
    <scope>NUCLEOTIDE SEQUENCE</scope>
    <source>
        <strain evidence="10">MK2</strain>
    </source>
</reference>
<dbReference type="OrthoDB" id="6752799at2759"/>
<proteinExistence type="inferred from homology"/>
<evidence type="ECO:0000256" key="3">
    <source>
        <dbReference type="ARBA" id="ARBA00011738"/>
    </source>
</evidence>
<keyword evidence="7" id="KW-0663">Pyridoxal phosphate</keyword>
<dbReference type="Gene3D" id="3.90.1150.10">
    <property type="entry name" value="Aspartate Aminotransferase, domain 1"/>
    <property type="match status" value="1"/>
</dbReference>
<dbReference type="Proteomes" id="UP000654913">
    <property type="component" value="Chromosome 1"/>
</dbReference>
<dbReference type="SUPFAM" id="SSF53383">
    <property type="entry name" value="PLP-dependent transferases"/>
    <property type="match status" value="1"/>
</dbReference>
<dbReference type="Gene3D" id="3.40.640.10">
    <property type="entry name" value="Type I PLP-dependent aspartate aminotransferase-like (Major domain)"/>
    <property type="match status" value="1"/>
</dbReference>
<dbReference type="FunFam" id="3.40.640.10:FF:000064">
    <property type="entry name" value="Aspartate aminotransferase"/>
    <property type="match status" value="1"/>
</dbReference>
<dbReference type="EC" id="2.6.1.1" evidence="4"/>
<keyword evidence="5 10" id="KW-0032">Aminotransferase</keyword>
<dbReference type="EMBL" id="AP024443">
    <property type="protein sequence ID" value="BCS18309.1"/>
    <property type="molecule type" value="Genomic_DNA"/>
</dbReference>
<dbReference type="CDD" id="cd00609">
    <property type="entry name" value="AAT_like"/>
    <property type="match status" value="1"/>
</dbReference>
<dbReference type="PRINTS" id="PR00799">
    <property type="entry name" value="TRANSAMINASE"/>
</dbReference>
<evidence type="ECO:0000256" key="7">
    <source>
        <dbReference type="ARBA" id="ARBA00022898"/>
    </source>
</evidence>
<dbReference type="PANTHER" id="PTHR11879:SF55">
    <property type="entry name" value="GLUTAMATE OXALOACETATE TRANSAMINASE 1, ISOFORM B"/>
    <property type="match status" value="1"/>
</dbReference>
<reference evidence="10" key="2">
    <citation type="submission" date="2021-02" db="EMBL/GenBank/DDBJ databases">
        <title>Aspergillus puulaauensis MK2 genome sequence.</title>
        <authorList>
            <person name="Futagami T."/>
            <person name="Mori K."/>
            <person name="Kadooka C."/>
            <person name="Tanaka T."/>
        </authorList>
    </citation>
    <scope>NUCLEOTIDE SEQUENCE</scope>
    <source>
        <strain evidence="10">MK2</strain>
    </source>
</reference>
<dbReference type="InterPro" id="IPR015421">
    <property type="entry name" value="PyrdxlP-dep_Trfase_major"/>
</dbReference>
<dbReference type="GO" id="GO:0006532">
    <property type="term" value="P:aspartate biosynthetic process"/>
    <property type="evidence" value="ECO:0007669"/>
    <property type="project" value="TreeGrafter"/>
</dbReference>
<evidence type="ECO:0000256" key="4">
    <source>
        <dbReference type="ARBA" id="ARBA00012753"/>
    </source>
</evidence>
<dbReference type="GO" id="GO:0004069">
    <property type="term" value="F:L-aspartate:2-oxoglutarate aminotransferase activity"/>
    <property type="evidence" value="ECO:0007669"/>
    <property type="project" value="UniProtKB-EC"/>
</dbReference>
<dbReference type="InterPro" id="IPR015422">
    <property type="entry name" value="PyrdxlP-dep_Trfase_small"/>
</dbReference>
<protein>
    <recommendedName>
        <fullName evidence="4">aspartate transaminase</fullName>
        <ecNumber evidence="4">2.6.1.1</ecNumber>
    </recommendedName>
    <alternativeName>
        <fullName evidence="8">Transaminase A</fullName>
    </alternativeName>
</protein>
<evidence type="ECO:0000256" key="8">
    <source>
        <dbReference type="ARBA" id="ARBA00030923"/>
    </source>
</evidence>
<dbReference type="Pfam" id="PF00155">
    <property type="entry name" value="Aminotran_1_2"/>
    <property type="match status" value="1"/>
</dbReference>
<dbReference type="FunFam" id="3.90.1150.10:FF:000001">
    <property type="entry name" value="Aspartate aminotransferase"/>
    <property type="match status" value="1"/>
</dbReference>
<dbReference type="PANTHER" id="PTHR11879">
    <property type="entry name" value="ASPARTATE AMINOTRANSFERASE"/>
    <property type="match status" value="1"/>
</dbReference>
<comment type="subunit">
    <text evidence="3">Homodimer.</text>
</comment>
<comment type="similarity">
    <text evidence="2">Belongs to the class-I pyridoxal-phosphate-dependent aminotransferase family.</text>
</comment>
<evidence type="ECO:0000256" key="5">
    <source>
        <dbReference type="ARBA" id="ARBA00022576"/>
    </source>
</evidence>
<dbReference type="InterPro" id="IPR000796">
    <property type="entry name" value="Asp_trans"/>
</dbReference>
<dbReference type="AlphaFoldDB" id="A0A7R8AG71"/>
<dbReference type="GeneID" id="64968314"/>
<evidence type="ECO:0000256" key="1">
    <source>
        <dbReference type="ARBA" id="ARBA00001933"/>
    </source>
</evidence>
<evidence type="ECO:0000313" key="11">
    <source>
        <dbReference type="Proteomes" id="UP000654913"/>
    </source>
</evidence>
<dbReference type="KEGG" id="apuu:APUU_11137A"/>
<accession>A0A7R8AG71</accession>
<sequence>MSASTPSSSSSSSLASIAKSRLASLSSHIMGSTSASVFSTSVVPSAPEDPLFGLAQAFRQDPSDKKVDLVIGAYRDDHAKPWVLPVVKKADDLIRNDPNLNHEYLPIKGLADYTTAAQKLIVGADSPAIAEKRICTFQTISGTGAVHLGALFLSRFHPKSPKPSLYLSNPTWANHHQIFTNVGFTLANYPYFSQQTKGLDFDGMLTAIRSAPEGSIILLHACAHNPTGVDLTQDQWKEVAVVMRERSHFPFFDTAYQGFASGDLSRDAWAIRYFVEQGFELCIAQSFAKNFGLYGERTGAFHFVSAPGAEASQSSAHVASQLAILQRSEISNPPAYGARIASKVLNDPSLFAQWEDDLRTMSGRIAEMRSGLRQRLESKGTPGSWRHITDQIGMFSFTGLTEAQVKVLREKWHVYMTKNGRISMAGLNTHNLDYFAEAVDSVVRETS</sequence>
<dbReference type="InterPro" id="IPR004839">
    <property type="entry name" value="Aminotransferase_I/II_large"/>
</dbReference>
<keyword evidence="11" id="KW-1185">Reference proteome</keyword>
<evidence type="ECO:0000313" key="10">
    <source>
        <dbReference type="EMBL" id="BCS18309.1"/>
    </source>
</evidence>
<name>A0A7R8AG71_9EURO</name>
<dbReference type="GO" id="GO:0005829">
    <property type="term" value="C:cytosol"/>
    <property type="evidence" value="ECO:0007669"/>
    <property type="project" value="TreeGrafter"/>
</dbReference>
<evidence type="ECO:0000256" key="6">
    <source>
        <dbReference type="ARBA" id="ARBA00022679"/>
    </source>
</evidence>
<evidence type="ECO:0000259" key="9">
    <source>
        <dbReference type="Pfam" id="PF00155"/>
    </source>
</evidence>
<keyword evidence="6 10" id="KW-0808">Transferase</keyword>
<feature type="domain" description="Aminotransferase class I/classII large" evidence="9">
    <location>
        <begin position="65"/>
        <end position="439"/>
    </location>
</feature>
<comment type="cofactor">
    <cofactor evidence="1">
        <name>pyridoxal 5'-phosphate</name>
        <dbReference type="ChEBI" id="CHEBI:597326"/>
    </cofactor>
</comment>
<dbReference type="RefSeq" id="XP_041550503.1">
    <property type="nucleotide sequence ID" value="XM_041694957.1"/>
</dbReference>
<dbReference type="NCBIfam" id="NF006719">
    <property type="entry name" value="PRK09257.1"/>
    <property type="match status" value="1"/>
</dbReference>
<dbReference type="GO" id="GO:0030170">
    <property type="term" value="F:pyridoxal phosphate binding"/>
    <property type="evidence" value="ECO:0007669"/>
    <property type="project" value="InterPro"/>
</dbReference>
<gene>
    <name evidence="10" type="primary">AAT2_2</name>
    <name evidence="10" type="ORF">APUU_11137A</name>
</gene>
<evidence type="ECO:0000256" key="2">
    <source>
        <dbReference type="ARBA" id="ARBA00007441"/>
    </source>
</evidence>
<dbReference type="InterPro" id="IPR015424">
    <property type="entry name" value="PyrdxlP-dep_Trfase"/>
</dbReference>